<proteinExistence type="inferred from homology"/>
<protein>
    <submittedName>
        <fullName evidence="8">Allene oxide synthase, chloroplastic</fullName>
    </submittedName>
</protein>
<dbReference type="SUPFAM" id="SSF48264">
    <property type="entry name" value="Cytochrome P450"/>
    <property type="match status" value="1"/>
</dbReference>
<keyword evidence="3 7" id="KW-0479">Metal-binding</keyword>
<name>A0A1D1Z1Z1_9ARAE</name>
<accession>A0A1D1Z1Z1</accession>
<keyword evidence="2 7" id="KW-0349">Heme</keyword>
<evidence type="ECO:0000313" key="8">
    <source>
        <dbReference type="EMBL" id="JAT60908.1"/>
    </source>
</evidence>
<dbReference type="PRINTS" id="PR00465">
    <property type="entry name" value="EP450IV"/>
</dbReference>
<comment type="pathway">
    <text evidence="6">Lipid metabolism; oxylipin biosynthesis.</text>
</comment>
<dbReference type="CDD" id="cd11071">
    <property type="entry name" value="CYP74"/>
    <property type="match status" value="1"/>
</dbReference>
<dbReference type="InterPro" id="IPR002403">
    <property type="entry name" value="Cyt_P450_E_grp-IV"/>
</dbReference>
<reference evidence="8" key="1">
    <citation type="submission" date="2015-07" db="EMBL/GenBank/DDBJ databases">
        <title>Transcriptome Assembly of Anthurium amnicola.</title>
        <authorList>
            <person name="Suzuki J."/>
        </authorList>
    </citation>
    <scope>NUCLEOTIDE SEQUENCE</scope>
</reference>
<dbReference type="GO" id="GO:0004497">
    <property type="term" value="F:monooxygenase activity"/>
    <property type="evidence" value="ECO:0007669"/>
    <property type="project" value="InterPro"/>
</dbReference>
<organism evidence="8">
    <name type="scientific">Anthurium amnicola</name>
    <dbReference type="NCBI Taxonomy" id="1678845"/>
    <lineage>
        <taxon>Eukaryota</taxon>
        <taxon>Viridiplantae</taxon>
        <taxon>Streptophyta</taxon>
        <taxon>Embryophyta</taxon>
        <taxon>Tracheophyta</taxon>
        <taxon>Spermatophyta</taxon>
        <taxon>Magnoliopsida</taxon>
        <taxon>Liliopsida</taxon>
        <taxon>Araceae</taxon>
        <taxon>Pothoideae</taxon>
        <taxon>Potheae</taxon>
        <taxon>Anthurium</taxon>
    </lineage>
</organism>
<feature type="binding site" description="axial binding residue" evidence="7">
    <location>
        <position position="467"/>
    </location>
    <ligand>
        <name>heme</name>
        <dbReference type="ChEBI" id="CHEBI:30413"/>
    </ligand>
    <ligandPart>
        <name>Fe</name>
        <dbReference type="ChEBI" id="CHEBI:18248"/>
    </ligandPart>
</feature>
<dbReference type="InterPro" id="IPR036396">
    <property type="entry name" value="Cyt_P450_sf"/>
</dbReference>
<dbReference type="FunFam" id="1.10.630.10:FF:000024">
    <property type="entry name" value="Allene oxide synthase, chloroplastic"/>
    <property type="match status" value="1"/>
</dbReference>
<dbReference type="PANTHER" id="PTHR24286:SF49">
    <property type="entry name" value="INACTIVE LINOLENATE HYDROPEROXIDE LYASE-RELATED"/>
    <property type="match status" value="1"/>
</dbReference>
<dbReference type="EMBL" id="GDJX01007028">
    <property type="protein sequence ID" value="JAT60908.1"/>
    <property type="molecule type" value="Transcribed_RNA"/>
</dbReference>
<dbReference type="GO" id="GO:0016125">
    <property type="term" value="P:sterol metabolic process"/>
    <property type="evidence" value="ECO:0007669"/>
    <property type="project" value="TreeGrafter"/>
</dbReference>
<evidence type="ECO:0000256" key="7">
    <source>
        <dbReference type="PIRSR" id="PIRSR602403-1"/>
    </source>
</evidence>
<dbReference type="GO" id="GO:0019752">
    <property type="term" value="P:carboxylic acid metabolic process"/>
    <property type="evidence" value="ECO:0007669"/>
    <property type="project" value="UniProtKB-ARBA"/>
</dbReference>
<evidence type="ECO:0000256" key="4">
    <source>
        <dbReference type="ARBA" id="ARBA00023004"/>
    </source>
</evidence>
<comment type="cofactor">
    <cofactor evidence="7">
        <name>heme</name>
        <dbReference type="ChEBI" id="CHEBI:30413"/>
    </cofactor>
</comment>
<dbReference type="GO" id="GO:0020037">
    <property type="term" value="F:heme binding"/>
    <property type="evidence" value="ECO:0007669"/>
    <property type="project" value="InterPro"/>
</dbReference>
<keyword evidence="5" id="KW-0456">Lyase</keyword>
<dbReference type="GO" id="GO:0005506">
    <property type="term" value="F:iron ion binding"/>
    <property type="evidence" value="ECO:0007669"/>
    <property type="project" value="InterPro"/>
</dbReference>
<dbReference type="AlphaFoldDB" id="A0A1D1Z1Z1"/>
<dbReference type="GO" id="GO:0016705">
    <property type="term" value="F:oxidoreductase activity, acting on paired donors, with incorporation or reduction of molecular oxygen"/>
    <property type="evidence" value="ECO:0007669"/>
    <property type="project" value="InterPro"/>
</dbReference>
<evidence type="ECO:0000256" key="6">
    <source>
        <dbReference type="ARBA" id="ARBA00060657"/>
    </source>
</evidence>
<gene>
    <name evidence="8" type="primary">CYP74A_2</name>
    <name evidence="8" type="ORF">g.124760</name>
</gene>
<evidence type="ECO:0000256" key="3">
    <source>
        <dbReference type="ARBA" id="ARBA00022723"/>
    </source>
</evidence>
<dbReference type="Gene3D" id="1.10.630.10">
    <property type="entry name" value="Cytochrome P450"/>
    <property type="match status" value="1"/>
</dbReference>
<evidence type="ECO:0000256" key="5">
    <source>
        <dbReference type="ARBA" id="ARBA00023239"/>
    </source>
</evidence>
<dbReference type="InterPro" id="IPR001128">
    <property type="entry name" value="Cyt_P450"/>
</dbReference>
<evidence type="ECO:0000256" key="1">
    <source>
        <dbReference type="ARBA" id="ARBA00010617"/>
    </source>
</evidence>
<dbReference type="Pfam" id="PF00067">
    <property type="entry name" value="p450"/>
    <property type="match status" value="1"/>
</dbReference>
<dbReference type="PANTHER" id="PTHR24286">
    <property type="entry name" value="CYTOCHROME P450 26"/>
    <property type="match status" value="1"/>
</dbReference>
<dbReference type="GO" id="GO:0016829">
    <property type="term" value="F:lyase activity"/>
    <property type="evidence" value="ECO:0007669"/>
    <property type="project" value="UniProtKB-KW"/>
</dbReference>
<evidence type="ECO:0000256" key="2">
    <source>
        <dbReference type="ARBA" id="ARBA00022617"/>
    </source>
</evidence>
<feature type="non-terminal residue" evidence="8">
    <location>
        <position position="1"/>
    </location>
</feature>
<comment type="similarity">
    <text evidence="1">Belongs to the cytochrome P450 family.</text>
</comment>
<keyword evidence="4 7" id="KW-0408">Iron</keyword>
<sequence length="519" mass="57868">TRERSRCLFLLRQRRRGRGKREKMMAMMASSLSTPVPALPLKTIPGSYGPPVIGPLKDRLDYYWFQGTETFFRHRAANHKSTVFRTNMPPSFPFFVGVDPRVIAVVDCAAFRALFDLTLVEKRDVLVGDYMPSTSFTGGTRVVVYRDPSEPKHEAGKAFCLEVLKQSAGLWVSELLRGADAMLTSLEKDLAESSDGSASFPLPLQKFLFTFLCKSFVRADPSAYPEVGECGFLMLDKWLSLQLLPTVSIGVLQPLEEIFLHSFAYPFLLVKGDYQKLYNFVDKEGGEVIQMATDRYGLARDEAIHNILFVLGFNAFGGFTIFLPTLITTLGGGNDYAPPGLQARLRAEVRRVLAGGRPLGFEAVREMELVRSTVHEVLRMNPPVFLQYGRARQDFLLASHDAAYNVRKGELLCGYQKLAMRDPVVFDDPEAFVPERFIGEKGRRLLDYLYWSNGPETGTPTTANKQCAAKDHVVATACMLVAEILRRYDDFRCNSSLSITKLEKAKSGAEAMPAAATSG</sequence>